<evidence type="ECO:0000256" key="1">
    <source>
        <dbReference type="SAM" id="MobiDB-lite"/>
    </source>
</evidence>
<proteinExistence type="predicted"/>
<reference evidence="2 3" key="1">
    <citation type="journal article" date="2018" name="Front. Plant Sci.">
        <title>Red Clover (Trifolium pratense) and Zigzag Clover (T. medium) - A Picture of Genomic Similarities and Differences.</title>
        <authorList>
            <person name="Dluhosova J."/>
            <person name="Istvanek J."/>
            <person name="Nedelnik J."/>
            <person name="Repkova J."/>
        </authorList>
    </citation>
    <scope>NUCLEOTIDE SEQUENCE [LARGE SCALE GENOMIC DNA]</scope>
    <source>
        <strain evidence="3">cv. 10/8</strain>
        <tissue evidence="2">Leaf</tissue>
    </source>
</reference>
<sequence length="60" mass="6885">MDSPMTPRAPIVPGGNSVTSSCTEKYHTHPCYAHLMDRIKIRFEVIGRSRFYIYCNHDAL</sequence>
<organism evidence="2 3">
    <name type="scientific">Trifolium medium</name>
    <dbReference type="NCBI Taxonomy" id="97028"/>
    <lineage>
        <taxon>Eukaryota</taxon>
        <taxon>Viridiplantae</taxon>
        <taxon>Streptophyta</taxon>
        <taxon>Embryophyta</taxon>
        <taxon>Tracheophyta</taxon>
        <taxon>Spermatophyta</taxon>
        <taxon>Magnoliopsida</taxon>
        <taxon>eudicotyledons</taxon>
        <taxon>Gunneridae</taxon>
        <taxon>Pentapetalae</taxon>
        <taxon>rosids</taxon>
        <taxon>fabids</taxon>
        <taxon>Fabales</taxon>
        <taxon>Fabaceae</taxon>
        <taxon>Papilionoideae</taxon>
        <taxon>50 kb inversion clade</taxon>
        <taxon>NPAAA clade</taxon>
        <taxon>Hologalegina</taxon>
        <taxon>IRL clade</taxon>
        <taxon>Trifolieae</taxon>
        <taxon>Trifolium</taxon>
    </lineage>
</organism>
<accession>A0A392NEW6</accession>
<evidence type="ECO:0000313" key="3">
    <source>
        <dbReference type="Proteomes" id="UP000265520"/>
    </source>
</evidence>
<keyword evidence="3" id="KW-1185">Reference proteome</keyword>
<name>A0A392NEW6_9FABA</name>
<evidence type="ECO:0000313" key="2">
    <source>
        <dbReference type="EMBL" id="MCH97598.1"/>
    </source>
</evidence>
<comment type="caution">
    <text evidence="2">The sequence shown here is derived from an EMBL/GenBank/DDBJ whole genome shotgun (WGS) entry which is preliminary data.</text>
</comment>
<feature type="region of interest" description="Disordered" evidence="1">
    <location>
        <begin position="1"/>
        <end position="21"/>
    </location>
</feature>
<protein>
    <submittedName>
        <fullName evidence="2">Uncharacterized protein</fullName>
    </submittedName>
</protein>
<dbReference type="AlphaFoldDB" id="A0A392NEW6"/>
<dbReference type="Proteomes" id="UP000265520">
    <property type="component" value="Unassembled WGS sequence"/>
</dbReference>
<dbReference type="EMBL" id="LXQA010035386">
    <property type="protein sequence ID" value="MCH97598.1"/>
    <property type="molecule type" value="Genomic_DNA"/>
</dbReference>